<dbReference type="EMBL" id="JAGKQM010000015">
    <property type="protein sequence ID" value="KAH0878294.1"/>
    <property type="molecule type" value="Genomic_DNA"/>
</dbReference>
<accession>A0ABQ7ZDI5</accession>
<reference evidence="2 3" key="1">
    <citation type="submission" date="2021-05" db="EMBL/GenBank/DDBJ databases">
        <title>Genome Assembly of Synthetic Allotetraploid Brassica napus Reveals Homoeologous Exchanges between Subgenomes.</title>
        <authorList>
            <person name="Davis J.T."/>
        </authorList>
    </citation>
    <scope>NUCLEOTIDE SEQUENCE [LARGE SCALE GENOMIC DNA]</scope>
    <source>
        <strain evidence="3">cv. Da-Ae</strain>
        <tissue evidence="2">Seedling</tissue>
    </source>
</reference>
<name>A0ABQ7ZDI5_BRANA</name>
<sequence>MASSAASPSLSLLSLTSKPPPSPSAASTTHLIFPSFRTNVGFAPLTLNPRLPAASIQPSSKINEDEFHKISLLDCDFFIRKPPDLDNDVYDFREMYVTPPDTDIYSIPRLLAPMPQKVRENKVREQSLKLESVECAN</sequence>
<dbReference type="PANTHER" id="PTHR35994:SF1">
    <property type="entry name" value="PLASTID TRANSCRIPTIONALLY ACTIVE PROTEIN 6, CHLOROPLASTIC"/>
    <property type="match status" value="1"/>
</dbReference>
<feature type="compositionally biased region" description="Low complexity" evidence="1">
    <location>
        <begin position="1"/>
        <end position="17"/>
    </location>
</feature>
<gene>
    <name evidence="2" type="ORF">HID58_065688</name>
</gene>
<organism evidence="2 3">
    <name type="scientific">Brassica napus</name>
    <name type="common">Rape</name>
    <dbReference type="NCBI Taxonomy" id="3708"/>
    <lineage>
        <taxon>Eukaryota</taxon>
        <taxon>Viridiplantae</taxon>
        <taxon>Streptophyta</taxon>
        <taxon>Embryophyta</taxon>
        <taxon>Tracheophyta</taxon>
        <taxon>Spermatophyta</taxon>
        <taxon>Magnoliopsida</taxon>
        <taxon>eudicotyledons</taxon>
        <taxon>Gunneridae</taxon>
        <taxon>Pentapetalae</taxon>
        <taxon>rosids</taxon>
        <taxon>malvids</taxon>
        <taxon>Brassicales</taxon>
        <taxon>Brassicaceae</taxon>
        <taxon>Brassiceae</taxon>
        <taxon>Brassica</taxon>
    </lineage>
</organism>
<dbReference type="InterPro" id="IPR044710">
    <property type="entry name" value="PTAC6"/>
</dbReference>
<evidence type="ECO:0000313" key="2">
    <source>
        <dbReference type="EMBL" id="KAH0878294.1"/>
    </source>
</evidence>
<feature type="region of interest" description="Disordered" evidence="1">
    <location>
        <begin position="1"/>
        <end position="27"/>
    </location>
</feature>
<evidence type="ECO:0000256" key="1">
    <source>
        <dbReference type="SAM" id="MobiDB-lite"/>
    </source>
</evidence>
<dbReference type="PANTHER" id="PTHR35994">
    <property type="entry name" value="EXPRESSED PROTEIN"/>
    <property type="match status" value="1"/>
</dbReference>
<dbReference type="Proteomes" id="UP000824890">
    <property type="component" value="Unassembled WGS sequence"/>
</dbReference>
<keyword evidence="3" id="KW-1185">Reference proteome</keyword>
<evidence type="ECO:0000313" key="3">
    <source>
        <dbReference type="Proteomes" id="UP000824890"/>
    </source>
</evidence>
<proteinExistence type="predicted"/>
<comment type="caution">
    <text evidence="2">The sequence shown here is derived from an EMBL/GenBank/DDBJ whole genome shotgun (WGS) entry which is preliminary data.</text>
</comment>
<protein>
    <submittedName>
        <fullName evidence="2">Uncharacterized protein</fullName>
    </submittedName>
</protein>